<accession>A0A328DWD5</accession>
<evidence type="ECO:0000259" key="3">
    <source>
        <dbReference type="Pfam" id="PF03763"/>
    </source>
</evidence>
<dbReference type="PANTHER" id="PTHR31471">
    <property type="entry name" value="OS02G0116800 PROTEIN"/>
    <property type="match status" value="1"/>
</dbReference>
<evidence type="ECO:0000313" key="5">
    <source>
        <dbReference type="Proteomes" id="UP000249390"/>
    </source>
</evidence>
<feature type="compositionally biased region" description="Basic and acidic residues" evidence="2">
    <location>
        <begin position="69"/>
        <end position="78"/>
    </location>
</feature>
<dbReference type="Pfam" id="PF03763">
    <property type="entry name" value="Remorin_C"/>
    <property type="match status" value="1"/>
</dbReference>
<feature type="region of interest" description="Disordered" evidence="2">
    <location>
        <begin position="21"/>
        <end position="136"/>
    </location>
</feature>
<dbReference type="AlphaFoldDB" id="A0A328DWD5"/>
<feature type="region of interest" description="Disordered" evidence="2">
    <location>
        <begin position="181"/>
        <end position="239"/>
    </location>
</feature>
<feature type="compositionally biased region" description="Polar residues" evidence="2">
    <location>
        <begin position="115"/>
        <end position="126"/>
    </location>
</feature>
<feature type="domain" description="Remorin C-terminal" evidence="3">
    <location>
        <begin position="132"/>
        <end position="234"/>
    </location>
</feature>
<name>A0A328DWD5_9ASTE</name>
<evidence type="ECO:0000313" key="4">
    <source>
        <dbReference type="EMBL" id="RAL48403.1"/>
    </source>
</evidence>
<organism evidence="4 5">
    <name type="scientific">Cuscuta australis</name>
    <dbReference type="NCBI Taxonomy" id="267555"/>
    <lineage>
        <taxon>Eukaryota</taxon>
        <taxon>Viridiplantae</taxon>
        <taxon>Streptophyta</taxon>
        <taxon>Embryophyta</taxon>
        <taxon>Tracheophyta</taxon>
        <taxon>Spermatophyta</taxon>
        <taxon>Magnoliopsida</taxon>
        <taxon>eudicotyledons</taxon>
        <taxon>Gunneridae</taxon>
        <taxon>Pentapetalae</taxon>
        <taxon>asterids</taxon>
        <taxon>lamiids</taxon>
        <taxon>Solanales</taxon>
        <taxon>Convolvulaceae</taxon>
        <taxon>Cuscuteae</taxon>
        <taxon>Cuscuta</taxon>
        <taxon>Cuscuta subgen. Grammica</taxon>
        <taxon>Cuscuta sect. Cleistogrammica</taxon>
    </lineage>
</organism>
<feature type="compositionally biased region" description="Basic and acidic residues" evidence="2">
    <location>
        <begin position="29"/>
        <end position="45"/>
    </location>
</feature>
<dbReference type="Proteomes" id="UP000249390">
    <property type="component" value="Unassembled WGS sequence"/>
</dbReference>
<comment type="caution">
    <text evidence="4">The sequence shown here is derived from an EMBL/GenBank/DDBJ whole genome shotgun (WGS) entry which is preliminary data.</text>
</comment>
<feature type="compositionally biased region" description="Basic and acidic residues" evidence="2">
    <location>
        <begin position="181"/>
        <end position="227"/>
    </location>
</feature>
<comment type="similarity">
    <text evidence="1">Belongs to the remorin family.</text>
</comment>
<protein>
    <recommendedName>
        <fullName evidence="3">Remorin C-terminal domain-containing protein</fullName>
    </recommendedName>
</protein>
<gene>
    <name evidence="4" type="ORF">DM860_005827</name>
</gene>
<proteinExistence type="inferred from homology"/>
<feature type="compositionally biased region" description="Polar residues" evidence="2">
    <location>
        <begin position="84"/>
        <end position="94"/>
    </location>
</feature>
<dbReference type="InterPro" id="IPR005516">
    <property type="entry name" value="Remorin_C"/>
</dbReference>
<dbReference type="PANTHER" id="PTHR31471:SF51">
    <property type="entry name" value="REMORIN FAMILY PROTEIN"/>
    <property type="match status" value="1"/>
</dbReference>
<evidence type="ECO:0000256" key="2">
    <source>
        <dbReference type="SAM" id="MobiDB-lite"/>
    </source>
</evidence>
<evidence type="ECO:0000256" key="1">
    <source>
        <dbReference type="ARBA" id="ARBA00005711"/>
    </source>
</evidence>
<keyword evidence="5" id="KW-1185">Reference proteome</keyword>
<reference evidence="4 5" key="1">
    <citation type="submission" date="2018-06" db="EMBL/GenBank/DDBJ databases">
        <title>The Genome of Cuscuta australis (Dodder) Provides Insight into the Evolution of Plant Parasitism.</title>
        <authorList>
            <person name="Liu H."/>
        </authorList>
    </citation>
    <scope>NUCLEOTIDE SEQUENCE [LARGE SCALE GENOMIC DNA]</scope>
    <source>
        <strain evidence="5">cv. Yunnan</strain>
        <tissue evidence="4">Vines</tissue>
    </source>
</reference>
<sequence length="239" mass="26955">MRGAKEDENAGYASAVAAAAYAIKSNQEPSRDDEGRGGIRKEKTISLRSATLNNNNNNKSTIKPAAPGKDLEPGEIAKSKRRNLNSADQMSGRTPSIKPAPEIQASAPAIPPNRQPSLRQTTTIPRTTVGGETKADIWEQEEMKKIKERYNEVISTTYTWEDKKKKKSNDNLEKIEKKLEARKAKAKTDHNKRIREIEDASKKAKDWAKKKKENEERKVKDKADKYRRTGKAPSTFWCF</sequence>
<dbReference type="EMBL" id="NQVE01000098">
    <property type="protein sequence ID" value="RAL48403.1"/>
    <property type="molecule type" value="Genomic_DNA"/>
</dbReference>